<feature type="compositionally biased region" description="Polar residues" evidence="1">
    <location>
        <begin position="186"/>
        <end position="196"/>
    </location>
</feature>
<accession>A0A9W9DYL0</accession>
<feature type="region of interest" description="Disordered" evidence="1">
    <location>
        <begin position="265"/>
        <end position="298"/>
    </location>
</feature>
<dbReference type="AlphaFoldDB" id="A0A9W9DYL0"/>
<feature type="compositionally biased region" description="Low complexity" evidence="1">
    <location>
        <begin position="131"/>
        <end position="159"/>
    </location>
</feature>
<feature type="region of interest" description="Disordered" evidence="1">
    <location>
        <begin position="57"/>
        <end position="166"/>
    </location>
</feature>
<dbReference type="Proteomes" id="UP001150238">
    <property type="component" value="Unassembled WGS sequence"/>
</dbReference>
<feature type="region of interest" description="Disordered" evidence="1">
    <location>
        <begin position="373"/>
        <end position="440"/>
    </location>
</feature>
<gene>
    <name evidence="2" type="ORF">C8J55DRAFT_485402</name>
</gene>
<feature type="compositionally biased region" description="Basic and acidic residues" evidence="1">
    <location>
        <begin position="472"/>
        <end position="483"/>
    </location>
</feature>
<feature type="region of interest" description="Disordered" evidence="1">
    <location>
        <begin position="453"/>
        <end position="768"/>
    </location>
</feature>
<reference evidence="2" key="2">
    <citation type="journal article" date="2023" name="Proc. Natl. Acad. Sci. U.S.A.">
        <title>A global phylogenomic analysis of the shiitake genus Lentinula.</title>
        <authorList>
            <person name="Sierra-Patev S."/>
            <person name="Min B."/>
            <person name="Naranjo-Ortiz M."/>
            <person name="Looney B."/>
            <person name="Konkel Z."/>
            <person name="Slot J.C."/>
            <person name="Sakamoto Y."/>
            <person name="Steenwyk J.L."/>
            <person name="Rokas A."/>
            <person name="Carro J."/>
            <person name="Camarero S."/>
            <person name="Ferreira P."/>
            <person name="Molpeceres G."/>
            <person name="Ruiz-Duenas F.J."/>
            <person name="Serrano A."/>
            <person name="Henrissat B."/>
            <person name="Drula E."/>
            <person name="Hughes K.W."/>
            <person name="Mata J.L."/>
            <person name="Ishikawa N.K."/>
            <person name="Vargas-Isla R."/>
            <person name="Ushijima S."/>
            <person name="Smith C.A."/>
            <person name="Donoghue J."/>
            <person name="Ahrendt S."/>
            <person name="Andreopoulos W."/>
            <person name="He G."/>
            <person name="LaButti K."/>
            <person name="Lipzen A."/>
            <person name="Ng V."/>
            <person name="Riley R."/>
            <person name="Sandor L."/>
            <person name="Barry K."/>
            <person name="Martinez A.T."/>
            <person name="Xiao Y."/>
            <person name="Gibbons J.G."/>
            <person name="Terashima K."/>
            <person name="Grigoriev I.V."/>
            <person name="Hibbett D."/>
        </authorList>
    </citation>
    <scope>NUCLEOTIDE SEQUENCE</scope>
    <source>
        <strain evidence="2">Sp2 HRB7682 ss15</strain>
    </source>
</reference>
<proteinExistence type="predicted"/>
<organism evidence="2 3">
    <name type="scientific">Lentinula lateritia</name>
    <dbReference type="NCBI Taxonomy" id="40482"/>
    <lineage>
        <taxon>Eukaryota</taxon>
        <taxon>Fungi</taxon>
        <taxon>Dikarya</taxon>
        <taxon>Basidiomycota</taxon>
        <taxon>Agaricomycotina</taxon>
        <taxon>Agaricomycetes</taxon>
        <taxon>Agaricomycetidae</taxon>
        <taxon>Agaricales</taxon>
        <taxon>Marasmiineae</taxon>
        <taxon>Omphalotaceae</taxon>
        <taxon>Lentinula</taxon>
    </lineage>
</organism>
<name>A0A9W9DYL0_9AGAR</name>
<feature type="region of interest" description="Disordered" evidence="1">
    <location>
        <begin position="780"/>
        <end position="884"/>
    </location>
</feature>
<feature type="compositionally biased region" description="Gly residues" evidence="1">
    <location>
        <begin position="780"/>
        <end position="792"/>
    </location>
</feature>
<sequence length="884" mass="92844">MTSPSSPTTPRRRLSSRRGSVSAQDPYAKHGEINLNPNRLSTSTLTIVKVVPSDIFSAFSNNNHGTISLKDPPGPGQRRPHRRIGNNDSGAGPRGRPEGGAGAEGSPRMSFAFSTFGPARPGNSQSDRTGARTPSPSSPSTSSRIRPSSPSGHRSSTSGYAAPKPKLTPEQLYDLAHQATHPTHLPTMTSPLNQRWSPHFTGSPRSSPSSGISTGTTPATFTPLHPSVYLPFIDRSAEVKALIESTPTRKLFALLKQTFPRQDSLPTTGHLVVANPDPESKSSPSDSPTRSIFSPTPGVDIPIDPTTWTYDSLIAFIVDTSRDQEPDTIWVAKIRRCILSHSELIWERVKGALGVPPELDVDFDLEMEMNADVFESSESESESDRDLQTPGSTKTPRTEDMEDGGMKGKGYWEGWDAIMDSPNNDRGSAPASAFIKSPSTDPIPINAAAAAMLHTQRSSSGDTTESPTPVQRESRSPARDPDLPRIMQQIPTPTTSFDEGQQVKAVPIPDGEDSSKSSPSTTTRHVKSNSRSSIGSPGSFSPSLSSSIPSLLSFTSATSGPNPETGVVIEPLILSPSQNSVGSPGLYPPPLSLPALLSDSAGNGASTNALGDILEGAEEEDEEDEKEKEKEKQEKSGTTLDNDYSAAAVPEPAIDPTQIHGLRISLPSSPTPSTSSTTSSPVFAYRPLSQLSQSQSQSQGLTGSLSRSGSLSRTKTDPNSNSNSNSNSNLKRLSWGSIGGAGDLGDLTTRSQSFGGKGGLTRTGSSGSITSIGSHGYLVGGAGAGSGSGSGSGYDSEGGYDPVGDRAPGNPLFPSNFARLATGPTLIANNPALRSAPIPPQSKYSHVLHGRRNKFDRRGSNASGVSGTTSNDYALTLESGSSVG</sequence>
<feature type="compositionally biased region" description="Low complexity" evidence="1">
    <location>
        <begin position="529"/>
        <end position="556"/>
    </location>
</feature>
<evidence type="ECO:0000256" key="1">
    <source>
        <dbReference type="SAM" id="MobiDB-lite"/>
    </source>
</evidence>
<feature type="compositionally biased region" description="Basic residues" evidence="1">
    <location>
        <begin position="846"/>
        <end position="855"/>
    </location>
</feature>
<feature type="compositionally biased region" description="Polar residues" evidence="1">
    <location>
        <begin position="455"/>
        <end position="471"/>
    </location>
</feature>
<evidence type="ECO:0000313" key="3">
    <source>
        <dbReference type="Proteomes" id="UP001150238"/>
    </source>
</evidence>
<feature type="compositionally biased region" description="Acidic residues" evidence="1">
    <location>
        <begin position="615"/>
        <end position="626"/>
    </location>
</feature>
<feature type="compositionally biased region" description="Polar residues" evidence="1">
    <location>
        <begin position="860"/>
        <end position="884"/>
    </location>
</feature>
<protein>
    <submittedName>
        <fullName evidence="2">Uncharacterized protein</fullName>
    </submittedName>
</protein>
<feature type="compositionally biased region" description="Low complexity" evidence="1">
    <location>
        <begin position="281"/>
        <end position="294"/>
    </location>
</feature>
<dbReference type="EMBL" id="JANVFS010000004">
    <property type="protein sequence ID" value="KAJ4492557.1"/>
    <property type="molecule type" value="Genomic_DNA"/>
</dbReference>
<feature type="compositionally biased region" description="Low complexity" evidence="1">
    <location>
        <begin position="201"/>
        <end position="219"/>
    </location>
</feature>
<feature type="region of interest" description="Disordered" evidence="1">
    <location>
        <begin position="1"/>
        <end position="37"/>
    </location>
</feature>
<reference evidence="2" key="1">
    <citation type="submission" date="2022-08" db="EMBL/GenBank/DDBJ databases">
        <authorList>
            <consortium name="DOE Joint Genome Institute"/>
            <person name="Min B."/>
            <person name="Riley R."/>
            <person name="Sierra-Patev S."/>
            <person name="Naranjo-Ortiz M."/>
            <person name="Looney B."/>
            <person name="Konkel Z."/>
            <person name="Slot J.C."/>
            <person name="Sakamoto Y."/>
            <person name="Steenwyk J.L."/>
            <person name="Rokas A."/>
            <person name="Carro J."/>
            <person name="Camarero S."/>
            <person name="Ferreira P."/>
            <person name="Molpeceres G."/>
            <person name="Ruiz-Duenas F.J."/>
            <person name="Serrano A."/>
            <person name="Henrissat B."/>
            <person name="Drula E."/>
            <person name="Hughes K.W."/>
            <person name="Mata J.L."/>
            <person name="Ishikawa N.K."/>
            <person name="Vargas-Isla R."/>
            <person name="Ushijima S."/>
            <person name="Smith C.A."/>
            <person name="Ahrendt S."/>
            <person name="Andreopoulos W."/>
            <person name="He G."/>
            <person name="Labutti K."/>
            <person name="Lipzen A."/>
            <person name="Ng V."/>
            <person name="Sandor L."/>
            <person name="Barry K."/>
            <person name="Martinez A.T."/>
            <person name="Xiao Y."/>
            <person name="Gibbons J.G."/>
            <person name="Terashima K."/>
            <person name="Hibbett D.S."/>
            <person name="Grigoriev I.V."/>
        </authorList>
    </citation>
    <scope>NUCLEOTIDE SEQUENCE</scope>
    <source>
        <strain evidence="2">Sp2 HRB7682 ss15</strain>
    </source>
</reference>
<feature type="compositionally biased region" description="Low complexity" evidence="1">
    <location>
        <begin position="593"/>
        <end position="602"/>
    </location>
</feature>
<feature type="compositionally biased region" description="Low complexity" evidence="1">
    <location>
        <begin position="667"/>
        <end position="681"/>
    </location>
</feature>
<feature type="compositionally biased region" description="Low complexity" evidence="1">
    <location>
        <begin position="688"/>
        <end position="729"/>
    </location>
</feature>
<evidence type="ECO:0000313" key="2">
    <source>
        <dbReference type="EMBL" id="KAJ4492557.1"/>
    </source>
</evidence>
<feature type="compositionally biased region" description="Polar residues" evidence="1">
    <location>
        <begin position="489"/>
        <end position="499"/>
    </location>
</feature>
<comment type="caution">
    <text evidence="2">The sequence shown here is derived from an EMBL/GenBank/DDBJ whole genome shotgun (WGS) entry which is preliminary data.</text>
</comment>
<feature type="region of interest" description="Disordered" evidence="1">
    <location>
        <begin position="182"/>
        <end position="219"/>
    </location>
</feature>